<proteinExistence type="predicted"/>
<evidence type="ECO:0000313" key="3">
    <source>
        <dbReference type="RefSeq" id="XP_033578562.1"/>
    </source>
</evidence>
<reference evidence="1 3" key="1">
    <citation type="journal article" date="2020" name="Stud. Mycol.">
        <title>101 Dothideomycetes genomes: a test case for predicting lifestyles and emergence of pathogens.</title>
        <authorList>
            <person name="Haridas S."/>
            <person name="Albert R."/>
            <person name="Binder M."/>
            <person name="Bloem J."/>
            <person name="Labutti K."/>
            <person name="Salamov A."/>
            <person name="Andreopoulos B."/>
            <person name="Baker S."/>
            <person name="Barry K."/>
            <person name="Bills G."/>
            <person name="Bluhm B."/>
            <person name="Cannon C."/>
            <person name="Castanera R."/>
            <person name="Culley D."/>
            <person name="Daum C."/>
            <person name="Ezra D."/>
            <person name="Gonzalez J."/>
            <person name="Henrissat B."/>
            <person name="Kuo A."/>
            <person name="Liang C."/>
            <person name="Lipzen A."/>
            <person name="Lutzoni F."/>
            <person name="Magnuson J."/>
            <person name="Mondo S."/>
            <person name="Nolan M."/>
            <person name="Ohm R."/>
            <person name="Pangilinan J."/>
            <person name="Park H.-J."/>
            <person name="Ramirez L."/>
            <person name="Alfaro M."/>
            <person name="Sun H."/>
            <person name="Tritt A."/>
            <person name="Yoshinaga Y."/>
            <person name="Zwiers L.-H."/>
            <person name="Turgeon B."/>
            <person name="Goodwin S."/>
            <person name="Spatafora J."/>
            <person name="Crous P."/>
            <person name="Grigoriev I."/>
        </authorList>
    </citation>
    <scope>NUCLEOTIDE SEQUENCE</scope>
    <source>
        <strain evidence="1 3">CBS 304.34</strain>
    </source>
</reference>
<dbReference type="AlphaFoldDB" id="A0A6A6YSQ8"/>
<sequence>MVMKTTYLYPSTYTNTFPSSENDQTGSYLNALSRAKGNAPALAALWIACGAEAEALGYRADGNHQNGIDAYFLRLQLTRILGQLVAAAMEAGKDDNWIQERFAWEMWPESRIAEYNRGCVASSIYENTYGRPEYGHF</sequence>
<dbReference type="GeneID" id="54462851"/>
<dbReference type="OrthoDB" id="10497514at2759"/>
<name>A0A6A6YSQ8_9PEZI</name>
<organism evidence="1">
    <name type="scientific">Mytilinidion resinicola</name>
    <dbReference type="NCBI Taxonomy" id="574789"/>
    <lineage>
        <taxon>Eukaryota</taxon>
        <taxon>Fungi</taxon>
        <taxon>Dikarya</taxon>
        <taxon>Ascomycota</taxon>
        <taxon>Pezizomycotina</taxon>
        <taxon>Dothideomycetes</taxon>
        <taxon>Pleosporomycetidae</taxon>
        <taxon>Mytilinidiales</taxon>
        <taxon>Mytilinidiaceae</taxon>
        <taxon>Mytilinidion</taxon>
    </lineage>
</organism>
<dbReference type="EMBL" id="MU003698">
    <property type="protein sequence ID" value="KAF2811598.1"/>
    <property type="molecule type" value="Genomic_DNA"/>
</dbReference>
<evidence type="ECO:0000313" key="2">
    <source>
        <dbReference type="Proteomes" id="UP000504636"/>
    </source>
</evidence>
<evidence type="ECO:0000313" key="1">
    <source>
        <dbReference type="EMBL" id="KAF2811598.1"/>
    </source>
</evidence>
<keyword evidence="2" id="KW-1185">Reference proteome</keyword>
<accession>A0A6A6YSQ8</accession>
<dbReference type="Proteomes" id="UP000504636">
    <property type="component" value="Unplaced"/>
</dbReference>
<dbReference type="RefSeq" id="XP_033578562.1">
    <property type="nucleotide sequence ID" value="XM_033721958.1"/>
</dbReference>
<protein>
    <submittedName>
        <fullName evidence="1 3">Uncharacterized protein</fullName>
    </submittedName>
</protein>
<reference evidence="3" key="2">
    <citation type="submission" date="2020-04" db="EMBL/GenBank/DDBJ databases">
        <authorList>
            <consortium name="NCBI Genome Project"/>
        </authorList>
    </citation>
    <scope>NUCLEOTIDE SEQUENCE</scope>
    <source>
        <strain evidence="3">CBS 304.34</strain>
    </source>
</reference>
<gene>
    <name evidence="1 3" type="ORF">BDZ99DRAFT_475136</name>
</gene>
<reference evidence="3" key="3">
    <citation type="submission" date="2025-04" db="UniProtKB">
        <authorList>
            <consortium name="RefSeq"/>
        </authorList>
    </citation>
    <scope>IDENTIFICATION</scope>
    <source>
        <strain evidence="3">CBS 304.34</strain>
    </source>
</reference>